<evidence type="ECO:0000313" key="2">
    <source>
        <dbReference type="Proteomes" id="UP000664940"/>
    </source>
</evidence>
<comment type="caution">
    <text evidence="1">The sequence shown here is derived from an EMBL/GenBank/DDBJ whole genome shotgun (WGS) entry which is preliminary data.</text>
</comment>
<reference evidence="1 2" key="1">
    <citation type="journal article" date="2020" name="Nature">
        <title>Six reference-quality genomes reveal evolution of bat adaptations.</title>
        <authorList>
            <person name="Jebb D."/>
            <person name="Huang Z."/>
            <person name="Pippel M."/>
            <person name="Hughes G.M."/>
            <person name="Lavrichenko K."/>
            <person name="Devanna P."/>
            <person name="Winkler S."/>
            <person name="Jermiin L.S."/>
            <person name="Skirmuntt E.C."/>
            <person name="Katzourakis A."/>
            <person name="Burkitt-Gray L."/>
            <person name="Ray D.A."/>
            <person name="Sullivan K.A.M."/>
            <person name="Roscito J.G."/>
            <person name="Kirilenko B.M."/>
            <person name="Davalos L.M."/>
            <person name="Corthals A.P."/>
            <person name="Power M.L."/>
            <person name="Jones G."/>
            <person name="Ransome R.D."/>
            <person name="Dechmann D.K.N."/>
            <person name="Locatelli A.G."/>
            <person name="Puechmaille S.J."/>
            <person name="Fedrigo O."/>
            <person name="Jarvis E.D."/>
            <person name="Hiller M."/>
            <person name="Vernes S.C."/>
            <person name="Myers E.W."/>
            <person name="Teeling E.C."/>
        </authorList>
    </citation>
    <scope>NUCLEOTIDE SEQUENCE [LARGE SCALE GENOMIC DNA]</scope>
    <source>
        <strain evidence="1">Bat1K_MPI-CBG_1</strain>
    </source>
</reference>
<accession>A0A833YJ15</accession>
<evidence type="ECO:0000313" key="1">
    <source>
        <dbReference type="EMBL" id="KAF6074987.1"/>
    </source>
</evidence>
<gene>
    <name evidence="1" type="ORF">HJG60_009394</name>
</gene>
<dbReference type="Proteomes" id="UP000664940">
    <property type="component" value="Unassembled WGS sequence"/>
</dbReference>
<dbReference type="AlphaFoldDB" id="A0A833YJ15"/>
<proteinExistence type="predicted"/>
<organism evidence="1 2">
    <name type="scientific">Phyllostomus discolor</name>
    <name type="common">pale spear-nosed bat</name>
    <dbReference type="NCBI Taxonomy" id="89673"/>
    <lineage>
        <taxon>Eukaryota</taxon>
        <taxon>Metazoa</taxon>
        <taxon>Chordata</taxon>
        <taxon>Craniata</taxon>
        <taxon>Vertebrata</taxon>
        <taxon>Euteleostomi</taxon>
        <taxon>Mammalia</taxon>
        <taxon>Eutheria</taxon>
        <taxon>Laurasiatheria</taxon>
        <taxon>Chiroptera</taxon>
        <taxon>Yangochiroptera</taxon>
        <taxon>Phyllostomidae</taxon>
        <taxon>Phyllostominae</taxon>
        <taxon>Phyllostomus</taxon>
    </lineage>
</organism>
<dbReference type="EMBL" id="JABVXQ010000015">
    <property type="protein sequence ID" value="KAF6074987.1"/>
    <property type="molecule type" value="Genomic_DNA"/>
</dbReference>
<name>A0A833YJ15_9CHIR</name>
<sequence length="139" mass="15577">MTCRSPIHRILFLQRVFTRLGSGLDPAKEMGGDEANATLEPELSRLSRGHSDALFLGREPGTELLWPFSRNEQSPTLPSLLSKGQRPGRQHLPGHCPVHTPNSADLTKDIGQIKQTPLALVFREIWVGFPFCFFCFLHT</sequence>
<protein>
    <submittedName>
        <fullName evidence="1">Uncharacterized protein</fullName>
    </submittedName>
</protein>